<dbReference type="InterPro" id="IPR009057">
    <property type="entry name" value="Homeodomain-like_sf"/>
</dbReference>
<keyword evidence="2" id="KW-0238">DNA-binding</keyword>
<dbReference type="CDD" id="cd00086">
    <property type="entry name" value="homeodomain"/>
    <property type="match status" value="1"/>
</dbReference>
<evidence type="ECO:0000259" key="4">
    <source>
        <dbReference type="PROSITE" id="PS50071"/>
    </source>
</evidence>
<evidence type="ECO:0000256" key="3">
    <source>
        <dbReference type="SAM" id="MobiDB-lite"/>
    </source>
</evidence>
<dbReference type="Proteomes" id="UP000807159">
    <property type="component" value="Chromosome 11"/>
</dbReference>
<name>A0A8T2XKV8_POPDE</name>
<evidence type="ECO:0000256" key="2">
    <source>
        <dbReference type="PROSITE-ProRule" id="PRU00108"/>
    </source>
</evidence>
<dbReference type="Pfam" id="PF16719">
    <property type="entry name" value="SAWADEE"/>
    <property type="match status" value="1"/>
</dbReference>
<keyword evidence="2" id="KW-0371">Homeobox</keyword>
<keyword evidence="2" id="KW-0539">Nucleus</keyword>
<gene>
    <name evidence="5" type="ORF">H0E87_020810</name>
</gene>
<dbReference type="InterPro" id="IPR001356">
    <property type="entry name" value="HD"/>
</dbReference>
<dbReference type="EMBL" id="JACEGQ020000011">
    <property type="protein sequence ID" value="KAH8494179.1"/>
    <property type="molecule type" value="Genomic_DNA"/>
</dbReference>
<dbReference type="SUPFAM" id="SSF46689">
    <property type="entry name" value="Homeodomain-like"/>
    <property type="match status" value="1"/>
</dbReference>
<evidence type="ECO:0000313" key="5">
    <source>
        <dbReference type="EMBL" id="KAH8494179.1"/>
    </source>
</evidence>
<dbReference type="PANTHER" id="PTHR33827">
    <property type="entry name" value="PROTEIN SAWADEE HOMEODOMAIN HOMOLOG 2"/>
    <property type="match status" value="1"/>
</dbReference>
<dbReference type="Gene3D" id="1.10.10.60">
    <property type="entry name" value="Homeodomain-like"/>
    <property type="match status" value="1"/>
</dbReference>
<feature type="domain" description="Homeobox" evidence="4">
    <location>
        <begin position="13"/>
        <end position="77"/>
    </location>
</feature>
<organism evidence="5 6">
    <name type="scientific">Populus deltoides</name>
    <name type="common">Eastern poplar</name>
    <name type="synonym">Eastern cottonwood</name>
    <dbReference type="NCBI Taxonomy" id="3696"/>
    <lineage>
        <taxon>Eukaryota</taxon>
        <taxon>Viridiplantae</taxon>
        <taxon>Streptophyta</taxon>
        <taxon>Embryophyta</taxon>
        <taxon>Tracheophyta</taxon>
        <taxon>Spermatophyta</taxon>
        <taxon>Magnoliopsida</taxon>
        <taxon>eudicotyledons</taxon>
        <taxon>Gunneridae</taxon>
        <taxon>Pentapetalae</taxon>
        <taxon>rosids</taxon>
        <taxon>fabids</taxon>
        <taxon>Malpighiales</taxon>
        <taxon>Salicaceae</taxon>
        <taxon>Saliceae</taxon>
        <taxon>Populus</taxon>
    </lineage>
</organism>
<feature type="region of interest" description="Disordered" evidence="3">
    <location>
        <begin position="111"/>
        <end position="130"/>
    </location>
</feature>
<protein>
    <recommendedName>
        <fullName evidence="4">Homeobox domain-containing protein</fullName>
    </recommendedName>
</protein>
<evidence type="ECO:0000256" key="1">
    <source>
        <dbReference type="ARBA" id="ARBA00004123"/>
    </source>
</evidence>
<comment type="caution">
    <text evidence="5">The sequence shown here is derived from an EMBL/GenBank/DDBJ whole genome shotgun (WGS) entry which is preliminary data.</text>
</comment>
<dbReference type="GO" id="GO:0003677">
    <property type="term" value="F:DNA binding"/>
    <property type="evidence" value="ECO:0007669"/>
    <property type="project" value="UniProtKB-UniRule"/>
</dbReference>
<dbReference type="GO" id="GO:0005634">
    <property type="term" value="C:nucleus"/>
    <property type="evidence" value="ECO:0007669"/>
    <property type="project" value="UniProtKB-SubCell"/>
</dbReference>
<sequence length="308" mass="34446">MGRPPSNGGPSFRFMQNEVTEMDAILQEHNNTMPAREVLVSLAEKFSESPDRKGNIQVQMKQVWNWFQNRRYAIRAKSNKTPMKLNITPMPRDDLVAARGQSQQVAVPIPGAVPATTPASSAAGAGRATSENSYMEFEAKSARDGAWYDVGTFLSHRYLDKGDPEVLVRFAGFGPDEDEWLNVCRQEGKDQALYFDAHVLDAQRRRHDVRGCRCRFLVRYDHDQSEEIVPLRKICRRPETDYRLLQLHAANDSAANDQKETSVDPSTASAQRVAASALETTQQQQHNSDVAMAVLASQANVSQPVKTL</sequence>
<proteinExistence type="predicted"/>
<dbReference type="AlphaFoldDB" id="A0A8T2XKV8"/>
<dbReference type="InterPro" id="IPR039276">
    <property type="entry name" value="SHH1/2"/>
</dbReference>
<comment type="subcellular location">
    <subcellularLocation>
        <location evidence="1 2">Nucleus</location>
    </subcellularLocation>
</comment>
<dbReference type="Gene3D" id="2.30.30.140">
    <property type="match status" value="1"/>
</dbReference>
<feature type="DNA-binding region" description="Homeobox" evidence="2">
    <location>
        <begin position="15"/>
        <end position="78"/>
    </location>
</feature>
<dbReference type="GO" id="GO:0003682">
    <property type="term" value="F:chromatin binding"/>
    <property type="evidence" value="ECO:0007669"/>
    <property type="project" value="InterPro"/>
</dbReference>
<dbReference type="InterPro" id="IPR032001">
    <property type="entry name" value="SAWADEE_dom"/>
</dbReference>
<dbReference type="PROSITE" id="PS50071">
    <property type="entry name" value="HOMEOBOX_2"/>
    <property type="match status" value="1"/>
</dbReference>
<dbReference type="PANTHER" id="PTHR33827:SF7">
    <property type="entry name" value="PROTEIN SAWADEE HOMEODOMAIN HOMOLOG 2"/>
    <property type="match status" value="1"/>
</dbReference>
<keyword evidence="6" id="KW-1185">Reference proteome</keyword>
<reference evidence="5" key="1">
    <citation type="journal article" date="2021" name="J. Hered.">
        <title>Genome Assembly of Salicaceae Populus deltoides (Eastern Cottonwood) I-69 Based on Nanopore Sequencing and Hi-C Technologies.</title>
        <authorList>
            <person name="Bai S."/>
            <person name="Wu H."/>
            <person name="Zhang J."/>
            <person name="Pan Z."/>
            <person name="Zhao W."/>
            <person name="Li Z."/>
            <person name="Tong C."/>
        </authorList>
    </citation>
    <scope>NUCLEOTIDE SEQUENCE</scope>
    <source>
        <tissue evidence="5">Leaf</tissue>
    </source>
</reference>
<accession>A0A8T2XKV8</accession>
<evidence type="ECO:0000313" key="6">
    <source>
        <dbReference type="Proteomes" id="UP000807159"/>
    </source>
</evidence>